<evidence type="ECO:0000256" key="3">
    <source>
        <dbReference type="ARBA" id="ARBA00023239"/>
    </source>
</evidence>
<dbReference type="SUPFAM" id="SSF52518">
    <property type="entry name" value="Thiamin diphosphate-binding fold (THDP-binding)"/>
    <property type="match status" value="2"/>
</dbReference>
<accession>F5Y8P1</accession>
<dbReference type="CDD" id="cd03371">
    <property type="entry name" value="TPP_PpyrDC"/>
    <property type="match status" value="1"/>
</dbReference>
<keyword evidence="6" id="KW-0670">Pyruvate</keyword>
<dbReference type="STRING" id="545695.TREAZ_2215"/>
<keyword evidence="3 6" id="KW-0456">Lyase</keyword>
<dbReference type="InterPro" id="IPR017684">
    <property type="entry name" value="Phosphono-pyrv_decarboxylase"/>
</dbReference>
<dbReference type="InterPro" id="IPR029061">
    <property type="entry name" value="THDP-binding"/>
</dbReference>
<dbReference type="AlphaFoldDB" id="F5Y8P1"/>
<name>F5Y8P1_LEAAZ</name>
<protein>
    <submittedName>
        <fullName evidence="6">Phosphonopyruvate decarboxylase</fullName>
        <ecNumber evidence="6">4.1.1.82</ecNumber>
    </submittedName>
</protein>
<dbReference type="NCBIfam" id="TIGR03297">
    <property type="entry name" value="Ppyr-DeCO2ase"/>
    <property type="match status" value="1"/>
</dbReference>
<sequence>MFIFYGMTIENEHDSKRNKMIDPGNLFDKLVKRGTDFFTGVPDSLLKNFCAYITDHAKADNHIIAVNEGSAVALASGFHLGTGKIPLVYMQNSGIGNAVNPLLSLTDPLVYRIPLILMIGWRGEPGVKDEPQHLKQGKVTCALLEAMEIPYAILTRDEADLNDQLDACYASLEKNGGPYAFVVKKDTFTPYTLTHTEEYPAVELTREEAIEEIILSSPPEEAFFTTTGMASRELYELREKHRMGHERDFLTVGSMGHASSLALAAAMQRREIPITCLDGDGAVLMHLGVLGTIGTCKPSNLRHIVLNNGAHDSVGGQPTIGFKVDLCAMALAAGYPEAHRVYTREELRALFTARKGPVFIEVRIRKGNRADLGRPGTSPETNKKALMDFLRGEL</sequence>
<keyword evidence="7" id="KW-1185">Reference proteome</keyword>
<organism evidence="6 7">
    <name type="scientific">Leadbettera azotonutricia (strain ATCC BAA-888 / DSM 13862 / ZAS-9)</name>
    <name type="common">Treponema azotonutricium</name>
    <dbReference type="NCBI Taxonomy" id="545695"/>
    <lineage>
        <taxon>Bacteria</taxon>
        <taxon>Pseudomonadati</taxon>
        <taxon>Spirochaetota</taxon>
        <taxon>Spirochaetia</taxon>
        <taxon>Spirochaetales</taxon>
        <taxon>Breznakiellaceae</taxon>
        <taxon>Leadbettera</taxon>
    </lineage>
</organism>
<evidence type="ECO:0000256" key="1">
    <source>
        <dbReference type="ARBA" id="ARBA00022793"/>
    </source>
</evidence>
<feature type="domain" description="Thiamine pyrophosphate enzyme N-terminal TPP-binding" evidence="5">
    <location>
        <begin position="26"/>
        <end position="133"/>
    </location>
</feature>
<evidence type="ECO:0000259" key="5">
    <source>
        <dbReference type="Pfam" id="PF02776"/>
    </source>
</evidence>
<dbReference type="HOGENOM" id="CLU_042853_1_0_12"/>
<dbReference type="Pfam" id="PF02775">
    <property type="entry name" value="TPP_enzyme_C"/>
    <property type="match status" value="1"/>
</dbReference>
<dbReference type="KEGG" id="taz:TREAZ_2215"/>
<evidence type="ECO:0000313" key="6">
    <source>
        <dbReference type="EMBL" id="AEF81832.1"/>
    </source>
</evidence>
<dbReference type="PANTHER" id="PTHR42818:SF1">
    <property type="entry name" value="SULFOPYRUVATE DECARBOXYLASE"/>
    <property type="match status" value="1"/>
</dbReference>
<dbReference type="GO" id="GO:0033980">
    <property type="term" value="F:phosphonopyruvate decarboxylase activity"/>
    <property type="evidence" value="ECO:0007669"/>
    <property type="project" value="UniProtKB-EC"/>
</dbReference>
<dbReference type="Pfam" id="PF02776">
    <property type="entry name" value="TPP_enzyme_N"/>
    <property type="match status" value="1"/>
</dbReference>
<reference evidence="7" key="1">
    <citation type="submission" date="2009-12" db="EMBL/GenBank/DDBJ databases">
        <title>Complete sequence of Treponema azotonutricium strain ZAS-9.</title>
        <authorList>
            <person name="Tetu S.G."/>
            <person name="Matson E."/>
            <person name="Ren Q."/>
            <person name="Seshadri R."/>
            <person name="Elbourne L."/>
            <person name="Hassan K.A."/>
            <person name="Durkin A."/>
            <person name="Radune D."/>
            <person name="Mohamoud Y."/>
            <person name="Shay R."/>
            <person name="Jin S."/>
            <person name="Zhang X."/>
            <person name="Lucey K."/>
            <person name="Ballor N.R."/>
            <person name="Ottesen E."/>
            <person name="Rosenthal R."/>
            <person name="Allen A."/>
            <person name="Leadbetter J.R."/>
            <person name="Paulsen I.T."/>
        </authorList>
    </citation>
    <scope>NUCLEOTIDE SEQUENCE [LARGE SCALE GENOMIC DNA]</scope>
    <source>
        <strain evidence="7">ATCC BAA-888 / DSM 13862 / ZAS-9</strain>
    </source>
</reference>
<dbReference type="InterPro" id="IPR011766">
    <property type="entry name" value="TPP_enzyme_TPP-bd"/>
</dbReference>
<dbReference type="InParanoid" id="F5Y8P1"/>
<feature type="domain" description="Thiamine pyrophosphate enzyme TPP-binding" evidence="4">
    <location>
        <begin position="247"/>
        <end position="362"/>
    </location>
</feature>
<dbReference type="Gene3D" id="3.40.50.970">
    <property type="match status" value="2"/>
</dbReference>
<keyword evidence="1" id="KW-0210">Decarboxylase</keyword>
<reference evidence="6 7" key="2">
    <citation type="journal article" date="2011" name="ISME J.">
        <title>RNA-seq reveals cooperative metabolic interactions between two termite-gut spirochete species in co-culture.</title>
        <authorList>
            <person name="Rosenthal A.Z."/>
            <person name="Matson E.G."/>
            <person name="Eldar A."/>
            <person name="Leadbetter J.R."/>
        </authorList>
    </citation>
    <scope>NUCLEOTIDE SEQUENCE [LARGE SCALE GENOMIC DNA]</scope>
    <source>
        <strain evidence="7">ATCC BAA-888 / DSM 13862 / ZAS-9</strain>
    </source>
</reference>
<dbReference type="EC" id="4.1.1.82" evidence="6"/>
<dbReference type="eggNOG" id="COG0028">
    <property type="taxonomic scope" value="Bacteria"/>
</dbReference>
<evidence type="ECO:0000256" key="2">
    <source>
        <dbReference type="ARBA" id="ARBA00023052"/>
    </source>
</evidence>
<dbReference type="PANTHER" id="PTHR42818">
    <property type="entry name" value="SULFOPYRUVATE DECARBOXYLASE SUBUNIT ALPHA"/>
    <property type="match status" value="1"/>
</dbReference>
<dbReference type="CDD" id="cd07035">
    <property type="entry name" value="TPP_PYR_POX_like"/>
    <property type="match status" value="1"/>
</dbReference>
<dbReference type="InterPro" id="IPR051818">
    <property type="entry name" value="TPP_dependent_decarboxylase"/>
</dbReference>
<dbReference type="FunFam" id="3.40.50.970:FF:000100">
    <property type="entry name" value="Putative phosphonopyruvate decarboxylase"/>
    <property type="match status" value="1"/>
</dbReference>
<evidence type="ECO:0000313" key="7">
    <source>
        <dbReference type="Proteomes" id="UP000009222"/>
    </source>
</evidence>
<dbReference type="GO" id="GO:0030976">
    <property type="term" value="F:thiamine pyrophosphate binding"/>
    <property type="evidence" value="ECO:0007669"/>
    <property type="project" value="InterPro"/>
</dbReference>
<dbReference type="GO" id="GO:0032923">
    <property type="term" value="P:organic phosphonate biosynthetic process"/>
    <property type="evidence" value="ECO:0007669"/>
    <property type="project" value="InterPro"/>
</dbReference>
<keyword evidence="2" id="KW-0786">Thiamine pyrophosphate</keyword>
<dbReference type="Proteomes" id="UP000009222">
    <property type="component" value="Chromosome"/>
</dbReference>
<evidence type="ECO:0000259" key="4">
    <source>
        <dbReference type="Pfam" id="PF02775"/>
    </source>
</evidence>
<gene>
    <name evidence="6" type="primary">aepY</name>
    <name evidence="6" type="ordered locus">TREAZ_2215</name>
</gene>
<proteinExistence type="predicted"/>
<dbReference type="InterPro" id="IPR012001">
    <property type="entry name" value="Thiamin_PyroP_enz_TPP-bd_dom"/>
</dbReference>
<dbReference type="EMBL" id="CP001841">
    <property type="protein sequence ID" value="AEF81832.1"/>
    <property type="molecule type" value="Genomic_DNA"/>
</dbReference>